<dbReference type="FunFam" id="3.30.70.330:FF:000044">
    <property type="entry name" value="Putative ccr4-not transcription complex subunit 4"/>
    <property type="match status" value="1"/>
</dbReference>
<keyword evidence="32" id="KW-1185">Reference proteome</keyword>
<dbReference type="InterPro" id="IPR012677">
    <property type="entry name" value="Nucleotide-bd_a/b_plait_sf"/>
</dbReference>
<dbReference type="CDD" id="cd12438">
    <property type="entry name" value="RRM_CNOT4"/>
    <property type="match status" value="1"/>
</dbReference>
<reference evidence="31" key="1">
    <citation type="submission" date="2022-01" db="EMBL/GenBank/DDBJ databases">
        <title>Genome Sequence Resource for Two Populations of Ditylenchus destructor, the Migratory Endoparasitic Phytonematode.</title>
        <authorList>
            <person name="Zhang H."/>
            <person name="Lin R."/>
            <person name="Xie B."/>
        </authorList>
    </citation>
    <scope>NUCLEOTIDE SEQUENCE</scope>
    <source>
        <strain evidence="31">BazhouSP</strain>
    </source>
</reference>
<evidence type="ECO:0000256" key="12">
    <source>
        <dbReference type="ARBA" id="ARBA00022786"/>
    </source>
</evidence>
<evidence type="ECO:0000256" key="21">
    <source>
        <dbReference type="ARBA" id="ARBA00075062"/>
    </source>
</evidence>
<feature type="compositionally biased region" description="Low complexity" evidence="27">
    <location>
        <begin position="399"/>
        <end position="418"/>
    </location>
</feature>
<evidence type="ECO:0000256" key="5">
    <source>
        <dbReference type="ARBA" id="ARBA00012483"/>
    </source>
</evidence>
<dbReference type="EMBL" id="JAKKPZ010000014">
    <property type="protein sequence ID" value="KAI1713979.1"/>
    <property type="molecule type" value="Genomic_DNA"/>
</dbReference>
<dbReference type="SUPFAM" id="SSF57850">
    <property type="entry name" value="RING/U-box"/>
    <property type="match status" value="1"/>
</dbReference>
<feature type="domain" description="RING-type" evidence="28">
    <location>
        <begin position="11"/>
        <end position="53"/>
    </location>
</feature>
<dbReference type="PANTHER" id="PTHR12603:SF0">
    <property type="entry name" value="CCR4-NOT TRANSCRIPTION COMPLEX SUBUNIT 4"/>
    <property type="match status" value="1"/>
</dbReference>
<dbReference type="CDD" id="cd16618">
    <property type="entry name" value="mRING-HC-C4C4_CNOT4"/>
    <property type="match status" value="1"/>
</dbReference>
<evidence type="ECO:0000256" key="2">
    <source>
        <dbReference type="ARBA" id="ARBA00004123"/>
    </source>
</evidence>
<dbReference type="Proteomes" id="UP001201812">
    <property type="component" value="Unassembled WGS sequence"/>
</dbReference>
<evidence type="ECO:0000313" key="31">
    <source>
        <dbReference type="EMBL" id="KAI1713979.1"/>
    </source>
</evidence>
<dbReference type="InterPro" id="IPR035979">
    <property type="entry name" value="RBD_domain_sf"/>
</dbReference>
<evidence type="ECO:0000256" key="23">
    <source>
        <dbReference type="ARBA" id="ARBA00083547"/>
    </source>
</evidence>
<gene>
    <name evidence="31" type="ORF">DdX_08864</name>
</gene>
<evidence type="ECO:0000259" key="29">
    <source>
        <dbReference type="PROSITE" id="PS50102"/>
    </source>
</evidence>
<evidence type="ECO:0000256" key="20">
    <source>
        <dbReference type="ARBA" id="ARBA00071435"/>
    </source>
</evidence>
<evidence type="ECO:0000256" key="26">
    <source>
        <dbReference type="PROSITE-ProRule" id="PRU00723"/>
    </source>
</evidence>
<dbReference type="GO" id="GO:0005829">
    <property type="term" value="C:cytosol"/>
    <property type="evidence" value="ECO:0007669"/>
    <property type="project" value="UniProtKB-ARBA"/>
</dbReference>
<dbReference type="PROSITE" id="PS50089">
    <property type="entry name" value="ZF_RING_2"/>
    <property type="match status" value="1"/>
</dbReference>
<dbReference type="PROSITE" id="PS50103">
    <property type="entry name" value="ZF_C3H1"/>
    <property type="match status" value="1"/>
</dbReference>
<keyword evidence="14" id="KW-0832">Ubl conjugation</keyword>
<dbReference type="SMART" id="SM00360">
    <property type="entry name" value="RRM"/>
    <property type="match status" value="1"/>
</dbReference>
<proteinExistence type="predicted"/>
<keyword evidence="12" id="KW-0833">Ubl conjugation pathway</keyword>
<evidence type="ECO:0000259" key="30">
    <source>
        <dbReference type="PROSITE" id="PS50103"/>
    </source>
</evidence>
<dbReference type="SMART" id="SM00361">
    <property type="entry name" value="RRM_1"/>
    <property type="match status" value="1"/>
</dbReference>
<evidence type="ECO:0000256" key="7">
    <source>
        <dbReference type="ARBA" id="ARBA00022490"/>
    </source>
</evidence>
<dbReference type="AlphaFoldDB" id="A0AAD4N271"/>
<dbReference type="InterPro" id="IPR000504">
    <property type="entry name" value="RRM_dom"/>
</dbReference>
<dbReference type="InterPro" id="IPR000571">
    <property type="entry name" value="Znf_CCCH"/>
</dbReference>
<feature type="domain" description="C3H1-type" evidence="30">
    <location>
        <begin position="186"/>
        <end position="213"/>
    </location>
</feature>
<evidence type="ECO:0000256" key="9">
    <source>
        <dbReference type="ARBA" id="ARBA00022679"/>
    </source>
</evidence>
<feature type="region of interest" description="Disordered" evidence="27">
    <location>
        <begin position="389"/>
        <end position="419"/>
    </location>
</feature>
<feature type="domain" description="RRM" evidence="29">
    <location>
        <begin position="105"/>
        <end position="189"/>
    </location>
</feature>
<name>A0AAD4N271_9BILA</name>
<evidence type="ECO:0000256" key="4">
    <source>
        <dbReference type="ARBA" id="ARBA00004906"/>
    </source>
</evidence>
<comment type="catalytic activity">
    <reaction evidence="1">
        <text>S-ubiquitinyl-[E2 ubiquitin-conjugating enzyme]-L-cysteine + [acceptor protein]-L-lysine = [E2 ubiquitin-conjugating enzyme]-L-cysteine + N(6)-ubiquitinyl-[acceptor protein]-L-lysine.</text>
        <dbReference type="EC" id="2.3.2.27"/>
    </reaction>
</comment>
<feature type="region of interest" description="Disordered" evidence="27">
    <location>
        <begin position="246"/>
        <end position="355"/>
    </location>
</feature>
<evidence type="ECO:0000256" key="10">
    <source>
        <dbReference type="ARBA" id="ARBA00022723"/>
    </source>
</evidence>
<evidence type="ECO:0000256" key="15">
    <source>
        <dbReference type="ARBA" id="ARBA00022884"/>
    </source>
</evidence>
<dbReference type="InterPro" id="IPR013083">
    <property type="entry name" value="Znf_RING/FYVE/PHD"/>
</dbReference>
<evidence type="ECO:0000313" key="32">
    <source>
        <dbReference type="Proteomes" id="UP001201812"/>
    </source>
</evidence>
<comment type="subcellular location">
    <subcellularLocation>
        <location evidence="3">Cytoplasm</location>
    </subcellularLocation>
    <subcellularLocation>
        <location evidence="2">Nucleus</location>
    </subcellularLocation>
</comment>
<feature type="compositionally biased region" description="Low complexity" evidence="27">
    <location>
        <begin position="275"/>
        <end position="287"/>
    </location>
</feature>
<dbReference type="InterPro" id="IPR003954">
    <property type="entry name" value="RRM_euk-type"/>
</dbReference>
<keyword evidence="16" id="KW-0175">Coiled coil</keyword>
<comment type="pathway">
    <text evidence="4">Protein modification; protein ubiquitination.</text>
</comment>
<evidence type="ECO:0000256" key="27">
    <source>
        <dbReference type="SAM" id="MobiDB-lite"/>
    </source>
</evidence>
<feature type="compositionally biased region" description="Polar residues" evidence="27">
    <location>
        <begin position="321"/>
        <end position="336"/>
    </location>
</feature>
<dbReference type="InterPro" id="IPR039780">
    <property type="entry name" value="Mot2"/>
</dbReference>
<keyword evidence="9" id="KW-0808">Transferase</keyword>
<dbReference type="GO" id="GO:0016567">
    <property type="term" value="P:protein ubiquitination"/>
    <property type="evidence" value="ECO:0007669"/>
    <property type="project" value="TreeGrafter"/>
</dbReference>
<evidence type="ECO:0000256" key="22">
    <source>
        <dbReference type="ARBA" id="ARBA00077837"/>
    </source>
</evidence>
<dbReference type="Gene3D" id="3.30.70.330">
    <property type="match status" value="1"/>
</dbReference>
<evidence type="ECO:0000256" key="6">
    <source>
        <dbReference type="ARBA" id="ARBA00022481"/>
    </source>
</evidence>
<dbReference type="Gene3D" id="3.30.40.10">
    <property type="entry name" value="Zinc/RING finger domain, C3HC4 (zinc finger)"/>
    <property type="match status" value="1"/>
</dbReference>
<dbReference type="InterPro" id="IPR001841">
    <property type="entry name" value="Znf_RING"/>
</dbReference>
<dbReference type="InterPro" id="IPR034261">
    <property type="entry name" value="CNOT4_RRM"/>
</dbReference>
<organism evidence="31 32">
    <name type="scientific">Ditylenchus destructor</name>
    <dbReference type="NCBI Taxonomy" id="166010"/>
    <lineage>
        <taxon>Eukaryota</taxon>
        <taxon>Metazoa</taxon>
        <taxon>Ecdysozoa</taxon>
        <taxon>Nematoda</taxon>
        <taxon>Chromadorea</taxon>
        <taxon>Rhabditida</taxon>
        <taxon>Tylenchina</taxon>
        <taxon>Tylenchomorpha</taxon>
        <taxon>Sphaerularioidea</taxon>
        <taxon>Anguinidae</taxon>
        <taxon>Anguininae</taxon>
        <taxon>Ditylenchus</taxon>
    </lineage>
</organism>
<dbReference type="SUPFAM" id="SSF54928">
    <property type="entry name" value="RNA-binding domain, RBD"/>
    <property type="match status" value="1"/>
</dbReference>
<evidence type="ECO:0000259" key="28">
    <source>
        <dbReference type="PROSITE" id="PS50089"/>
    </source>
</evidence>
<evidence type="ECO:0000256" key="8">
    <source>
        <dbReference type="ARBA" id="ARBA00022553"/>
    </source>
</evidence>
<evidence type="ECO:0000256" key="1">
    <source>
        <dbReference type="ARBA" id="ARBA00000900"/>
    </source>
</evidence>
<feature type="compositionally biased region" description="Basic and acidic residues" evidence="27">
    <location>
        <begin position="293"/>
        <end position="316"/>
    </location>
</feature>
<evidence type="ECO:0000256" key="13">
    <source>
        <dbReference type="ARBA" id="ARBA00022833"/>
    </source>
</evidence>
<evidence type="ECO:0000256" key="24">
    <source>
        <dbReference type="ARBA" id="ARBA00083942"/>
    </source>
</evidence>
<evidence type="ECO:0000256" key="17">
    <source>
        <dbReference type="ARBA" id="ARBA00023242"/>
    </source>
</evidence>
<dbReference type="FunFam" id="3.30.40.10:FF:000006">
    <property type="entry name" value="CCR4-NOT transcription complex subunit 4"/>
    <property type="match status" value="1"/>
</dbReference>
<dbReference type="EC" id="2.3.2.27" evidence="5"/>
<comment type="caution">
    <text evidence="31">The sequence shown here is derived from an EMBL/GenBank/DDBJ whole genome shotgun (WGS) entry which is preliminary data.</text>
</comment>
<dbReference type="GO" id="GO:0003723">
    <property type="term" value="F:RNA binding"/>
    <property type="evidence" value="ECO:0007669"/>
    <property type="project" value="UniProtKB-UniRule"/>
</dbReference>
<accession>A0AAD4N271</accession>
<evidence type="ECO:0000256" key="25">
    <source>
        <dbReference type="PROSITE-ProRule" id="PRU00176"/>
    </source>
</evidence>
<dbReference type="PROSITE" id="PS50102">
    <property type="entry name" value="RRM"/>
    <property type="match status" value="1"/>
</dbReference>
<keyword evidence="11 26" id="KW-0863">Zinc-finger</keyword>
<comment type="subunit">
    <text evidence="19">Interacts with CNOT1 via its C-terminus but does not stably associate with the CCR4-NOT complex. Interacts (via RING domain) with UBE2D2. Interacts with ABCE1, PINK1 and PELO.</text>
</comment>
<dbReference type="GO" id="GO:0030014">
    <property type="term" value="C:CCR4-NOT complex"/>
    <property type="evidence" value="ECO:0007669"/>
    <property type="project" value="InterPro"/>
</dbReference>
<keyword evidence="13 26" id="KW-0862">Zinc</keyword>
<keyword evidence="7" id="KW-0963">Cytoplasm</keyword>
<dbReference type="GO" id="GO:0008270">
    <property type="term" value="F:zinc ion binding"/>
    <property type="evidence" value="ECO:0007669"/>
    <property type="project" value="UniProtKB-KW"/>
</dbReference>
<dbReference type="GO" id="GO:0005634">
    <property type="term" value="C:nucleus"/>
    <property type="evidence" value="ECO:0007669"/>
    <property type="project" value="UniProtKB-SubCell"/>
</dbReference>
<evidence type="ECO:0000256" key="18">
    <source>
        <dbReference type="ARBA" id="ARBA00057081"/>
    </source>
</evidence>
<evidence type="ECO:0000256" key="14">
    <source>
        <dbReference type="ARBA" id="ARBA00022843"/>
    </source>
</evidence>
<protein>
    <recommendedName>
        <fullName evidence="20">CCR4-NOT transcription complex subunit 4</fullName>
        <ecNumber evidence="5">2.3.2.27</ecNumber>
    </recommendedName>
    <alternativeName>
        <fullName evidence="23">CCR4-associated factor 4</fullName>
    </alternativeName>
    <alternativeName>
        <fullName evidence="24">E3 ubiquitin-protein ligase CNOT4</fullName>
    </alternativeName>
    <alternativeName>
        <fullName evidence="21">Potential transcriptional repressor NOT4Hp</fullName>
    </alternativeName>
    <alternativeName>
        <fullName evidence="22">RING-type E3 ubiquitin transferase CNOT4</fullName>
    </alternativeName>
</protein>
<keyword evidence="17" id="KW-0539">Nucleus</keyword>
<dbReference type="PANTHER" id="PTHR12603">
    <property type="entry name" value="CCR4-NOT TRANSCRIPTION COMPLEX RELATED"/>
    <property type="match status" value="1"/>
</dbReference>
<sequence length="462" mass="51982">MSSDEQSDKECPLCMEPFDDDINFYPCSCQYQICRFCWHRIRTDENGLCPACRQPYPEDPVNFQPLSSEDIQKIKTEKKQKQLQQKNKLSECRKHLSAYRVLQRNLVYVVGLSQRMADADLLKKTDFFGKYGKVIKVAVGSTPSNPNSAQPSYSAYVTYAKTDDALRAIQAVNNAVVDGRFLKASLGTTKYCSNFLKGQTCHKQECMYLHEVADEELSFTKDDMHQGKHTECERKLHEQMNALQQTVTNGHTDSKTNRSRQSSQCELDKAPPGFSSKVSTSVPSSKPCAEGQKATKLDGKAWADKKSRQKNTENFRDPMITQKSAEQSDISQSENVDQNHAETSHNGSSSPRNSRELEFIPDEPVKHTSSDSKLMMTCDELERILLSNTSQSVPPPGFQQQDSASNQTTSQSQNTWDTEAQSGNFNSFFLDLYDDIGFDPFMESSKALADLLEEEKTAGSMS</sequence>
<dbReference type="Pfam" id="PF14570">
    <property type="entry name" value="zf-RING_4"/>
    <property type="match status" value="1"/>
</dbReference>
<keyword evidence="6" id="KW-0488">Methylation</keyword>
<dbReference type="InterPro" id="IPR039515">
    <property type="entry name" value="NOT4_mRING-HC-C4C4"/>
</dbReference>
<evidence type="ECO:0000256" key="16">
    <source>
        <dbReference type="ARBA" id="ARBA00023054"/>
    </source>
</evidence>
<evidence type="ECO:0000256" key="19">
    <source>
        <dbReference type="ARBA" id="ARBA00062432"/>
    </source>
</evidence>
<keyword evidence="10 26" id="KW-0479">Metal-binding</keyword>
<keyword evidence="8" id="KW-0597">Phosphoprotein</keyword>
<dbReference type="GO" id="GO:0061630">
    <property type="term" value="F:ubiquitin protein ligase activity"/>
    <property type="evidence" value="ECO:0007669"/>
    <property type="project" value="UniProtKB-EC"/>
</dbReference>
<evidence type="ECO:0000256" key="3">
    <source>
        <dbReference type="ARBA" id="ARBA00004496"/>
    </source>
</evidence>
<comment type="function">
    <text evidence="18">Has E3 ubiquitin ligase activity, promoting ubiquitination and degradation of target proteins. Involved in activation of the JAK/STAT pathway. Catalyzes ubiquitination of methylated RBM15. Plays a role in quality control of translation of mitochondrial outer membrane-localized mRNA. As part of the PINK1-regulated signaling, upon mitochondria damage, ubiquitinates ABCE1 and thereby recruits autophagy receptors to the mitochondrial outer membrane to initiate mitophagy.</text>
</comment>
<evidence type="ECO:0000256" key="11">
    <source>
        <dbReference type="ARBA" id="ARBA00022771"/>
    </source>
</evidence>
<feature type="zinc finger region" description="C3H1-type" evidence="26">
    <location>
        <begin position="186"/>
        <end position="213"/>
    </location>
</feature>
<keyword evidence="15 25" id="KW-0694">RNA-binding</keyword>
<dbReference type="Pfam" id="PF00076">
    <property type="entry name" value="RRM_1"/>
    <property type="match status" value="1"/>
</dbReference>